<evidence type="ECO:0000313" key="3">
    <source>
        <dbReference type="Proteomes" id="UP000249499"/>
    </source>
</evidence>
<gene>
    <name evidence="2" type="ORF">PR017_21140</name>
</gene>
<protein>
    <submittedName>
        <fullName evidence="2">Uncharacterized protein</fullName>
    </submittedName>
</protein>
<keyword evidence="3" id="KW-1185">Reference proteome</keyword>
<keyword evidence="2" id="KW-0614">Plasmid</keyword>
<name>A0AAF1KW29_9HYPH</name>
<sequence>MNRIFLWLALLTAFRQKMTKCPPEMGSRLIAWVVGALAENACFRKHGDHSAEKIADVDKIAPERKTMRLFVSLIAVLGAALIAGSNFIIASLLTPVPTGISGRWRNMFHKGASFPRLSFKAAAQ</sequence>
<evidence type="ECO:0000256" key="1">
    <source>
        <dbReference type="SAM" id="Phobius"/>
    </source>
</evidence>
<feature type="transmembrane region" description="Helical" evidence="1">
    <location>
        <begin position="69"/>
        <end position="93"/>
    </location>
</feature>
<dbReference type="KEGG" id="rtu:PR017_21140"/>
<dbReference type="EMBL" id="CP117256">
    <property type="protein sequence ID" value="WFR97691.1"/>
    <property type="molecule type" value="Genomic_DNA"/>
</dbReference>
<reference evidence="3" key="2">
    <citation type="journal article" date="2023" name="MicrobiologyOpen">
        <title>Genomics of the tumorigenes clade of the family Rhizobiaceae and description of Rhizobium rhododendri sp. nov.</title>
        <authorList>
            <person name="Kuzmanovic N."/>
            <person name="diCenzo G.C."/>
            <person name="Bunk B."/>
            <person name="Sproeer C."/>
            <person name="Fruehling A."/>
            <person name="Neumann-Schaal M."/>
            <person name="Overmann J."/>
            <person name="Smalla K."/>
        </authorList>
    </citation>
    <scope>NUCLEOTIDE SEQUENCE [LARGE SCALE GENOMIC DNA]</scope>
    <source>
        <strain evidence="3">1078</strain>
        <plasmid evidence="3">pRt1078</plasmid>
    </source>
</reference>
<proteinExistence type="predicted"/>
<organism evidence="2 3">
    <name type="scientific">Rhizobium tumorigenes</name>
    <dbReference type="NCBI Taxonomy" id="2041385"/>
    <lineage>
        <taxon>Bacteria</taxon>
        <taxon>Pseudomonadati</taxon>
        <taxon>Pseudomonadota</taxon>
        <taxon>Alphaproteobacteria</taxon>
        <taxon>Hyphomicrobiales</taxon>
        <taxon>Rhizobiaceae</taxon>
        <taxon>Rhizobium/Agrobacterium group</taxon>
        <taxon>Rhizobium</taxon>
    </lineage>
</organism>
<dbReference type="AlphaFoldDB" id="A0AAF1KW29"/>
<keyword evidence="1" id="KW-1133">Transmembrane helix</keyword>
<reference evidence="2 3" key="1">
    <citation type="journal article" date="2018" name="Sci. Rep.">
        <title>Rhizobium tumorigenes sp. nov., a novel plant tumorigenic bacterium isolated from cane gall tumors on thornless blackberry.</title>
        <authorList>
            <person name="Kuzmanovi N."/>
            <person name="Smalla K."/>
            <person name="Gronow S."/>
            <person name="PuBawska J."/>
        </authorList>
    </citation>
    <scope>NUCLEOTIDE SEQUENCE [LARGE SCALE GENOMIC DNA]</scope>
    <source>
        <strain evidence="2 3">1078</strain>
    </source>
</reference>
<dbReference type="RefSeq" id="WP_133255541.1">
    <property type="nucleotide sequence ID" value="NZ_CP117256.1"/>
</dbReference>
<dbReference type="Proteomes" id="UP000249499">
    <property type="component" value="Plasmid pRt1078"/>
</dbReference>
<keyword evidence="1" id="KW-0472">Membrane</keyword>
<evidence type="ECO:0000313" key="2">
    <source>
        <dbReference type="EMBL" id="WFR97691.1"/>
    </source>
</evidence>
<keyword evidence="1" id="KW-0812">Transmembrane</keyword>
<geneLocation type="plasmid" evidence="2 3">
    <name>pRt1078</name>
</geneLocation>
<accession>A0AAF1KW29</accession>